<keyword evidence="5" id="KW-1185">Reference proteome</keyword>
<dbReference type="SUPFAM" id="SSF118196">
    <property type="entry name" value="YaeB-like"/>
    <property type="match status" value="1"/>
</dbReference>
<dbReference type="InterPro" id="IPR023368">
    <property type="entry name" value="UPF0066_cons_site"/>
</dbReference>
<feature type="domain" description="TsaA-like" evidence="3">
    <location>
        <begin position="23"/>
        <end position="153"/>
    </location>
</feature>
<gene>
    <name evidence="4" type="ORF">C8N35_109160</name>
</gene>
<dbReference type="InterPro" id="IPR040372">
    <property type="entry name" value="YaeB-like"/>
</dbReference>
<evidence type="ECO:0000256" key="1">
    <source>
        <dbReference type="ARBA" id="ARBA00022691"/>
    </source>
</evidence>
<protein>
    <submittedName>
        <fullName evidence="4">tRNA-Thr(GGU) m(6)t(6)A37 methyltransferase TsaA</fullName>
    </submittedName>
</protein>
<name>A0A2T5V527_9HYPH</name>
<dbReference type="PROSITE" id="PS51668">
    <property type="entry name" value="TSAA_2"/>
    <property type="match status" value="1"/>
</dbReference>
<dbReference type="GO" id="GO:0008168">
    <property type="term" value="F:methyltransferase activity"/>
    <property type="evidence" value="ECO:0007669"/>
    <property type="project" value="UniProtKB-KW"/>
</dbReference>
<dbReference type="OrthoDB" id="9804309at2"/>
<keyword evidence="1" id="KW-0949">S-adenosyl-L-methionine</keyword>
<reference evidence="4 5" key="1">
    <citation type="submission" date="2018-04" db="EMBL/GenBank/DDBJ databases">
        <title>Genomic Encyclopedia of Archaeal and Bacterial Type Strains, Phase II (KMG-II): from individual species to whole genera.</title>
        <authorList>
            <person name="Goeker M."/>
        </authorList>
    </citation>
    <scope>NUCLEOTIDE SEQUENCE [LARGE SCALE GENOMIC DNA]</scope>
    <source>
        <strain evidence="4 5">DSM 23382</strain>
    </source>
</reference>
<dbReference type="AlphaFoldDB" id="A0A2T5V527"/>
<dbReference type="RefSeq" id="WP_107991373.1">
    <property type="nucleotide sequence ID" value="NZ_QAYG01000009.1"/>
</dbReference>
<dbReference type="PANTHER" id="PTHR12818:SF0">
    <property type="entry name" value="TRNA (ADENINE(37)-N6)-METHYLTRANSFERASE"/>
    <property type="match status" value="1"/>
</dbReference>
<dbReference type="PANTHER" id="PTHR12818">
    <property type="entry name" value="TRNA (ADENINE(37)-N6)-METHYLTRANSFERASE"/>
    <property type="match status" value="1"/>
</dbReference>
<comment type="caution">
    <text evidence="4">The sequence shown here is derived from an EMBL/GenBank/DDBJ whole genome shotgun (WGS) entry which is preliminary data.</text>
</comment>
<organism evidence="4 5">
    <name type="scientific">Breoghania corrubedonensis</name>
    <dbReference type="NCBI Taxonomy" id="665038"/>
    <lineage>
        <taxon>Bacteria</taxon>
        <taxon>Pseudomonadati</taxon>
        <taxon>Pseudomonadota</taxon>
        <taxon>Alphaproteobacteria</taxon>
        <taxon>Hyphomicrobiales</taxon>
        <taxon>Stappiaceae</taxon>
        <taxon>Breoghania</taxon>
    </lineage>
</organism>
<dbReference type="InterPro" id="IPR023370">
    <property type="entry name" value="TrmO-like_N"/>
</dbReference>
<sequence length="181" mass="20280">MKKRPGEIALPFDPAETARDAAVIFIGRIRTPWKTRSDCPRRGAGNQEVCRIELDEPFRLGLQSVEGCSNLYILYWMHEAPRNLIIQSPAFDDKTHGVFALRSPARPNPIALSVVDLLKIDETGLDVRGLDCLDGTPLIDIKPYFSETDARPEATVAWRAHAPYPGRRSKDLPKGNEETED</sequence>
<evidence type="ECO:0000256" key="2">
    <source>
        <dbReference type="ARBA" id="ARBA00033753"/>
    </source>
</evidence>
<dbReference type="Gene3D" id="2.40.30.70">
    <property type="entry name" value="YaeB-like"/>
    <property type="match status" value="1"/>
</dbReference>
<dbReference type="PROSITE" id="PS01318">
    <property type="entry name" value="TSAA_1"/>
    <property type="match status" value="1"/>
</dbReference>
<evidence type="ECO:0000313" key="5">
    <source>
        <dbReference type="Proteomes" id="UP000244081"/>
    </source>
</evidence>
<keyword evidence="4" id="KW-0489">Methyltransferase</keyword>
<proteinExistence type="inferred from homology"/>
<dbReference type="GO" id="GO:0032259">
    <property type="term" value="P:methylation"/>
    <property type="evidence" value="ECO:0007669"/>
    <property type="project" value="UniProtKB-KW"/>
</dbReference>
<dbReference type="InterPro" id="IPR036414">
    <property type="entry name" value="YaeB_N_sf"/>
</dbReference>
<accession>A0A2T5V527</accession>
<keyword evidence="4" id="KW-0808">Transferase</keyword>
<dbReference type="EMBL" id="QAYG01000009">
    <property type="protein sequence ID" value="PTW58855.1"/>
    <property type="molecule type" value="Genomic_DNA"/>
</dbReference>
<dbReference type="InterPro" id="IPR036413">
    <property type="entry name" value="YaeB-like_sf"/>
</dbReference>
<dbReference type="Proteomes" id="UP000244081">
    <property type="component" value="Unassembled WGS sequence"/>
</dbReference>
<comment type="similarity">
    <text evidence="2">Belongs to the tRNA methyltransferase O family.</text>
</comment>
<evidence type="ECO:0000313" key="4">
    <source>
        <dbReference type="EMBL" id="PTW58855.1"/>
    </source>
</evidence>
<dbReference type="NCBIfam" id="TIGR00104">
    <property type="entry name" value="tRNA_TsaA"/>
    <property type="match status" value="1"/>
</dbReference>
<dbReference type="Pfam" id="PF01980">
    <property type="entry name" value="TrmO_N"/>
    <property type="match status" value="1"/>
</dbReference>
<evidence type="ECO:0000259" key="3">
    <source>
        <dbReference type="PROSITE" id="PS51668"/>
    </source>
</evidence>
<dbReference type="CDD" id="cd09281">
    <property type="entry name" value="UPF0066"/>
    <property type="match status" value="1"/>
</dbReference>